<evidence type="ECO:0000256" key="4">
    <source>
        <dbReference type="ARBA" id="ARBA00022989"/>
    </source>
</evidence>
<dbReference type="InterPro" id="IPR013162">
    <property type="entry name" value="CD80_C2-set"/>
</dbReference>
<feature type="domain" description="Ig-like" evidence="12">
    <location>
        <begin position="265"/>
        <end position="334"/>
    </location>
</feature>
<evidence type="ECO:0000256" key="9">
    <source>
        <dbReference type="SAM" id="MobiDB-lite"/>
    </source>
</evidence>
<comment type="subcellular location">
    <subcellularLocation>
        <location evidence="1">Membrane</location>
        <topology evidence="1">Single-pass type I membrane protein</topology>
    </subcellularLocation>
</comment>
<dbReference type="GO" id="GO:0005886">
    <property type="term" value="C:plasma membrane"/>
    <property type="evidence" value="ECO:0007669"/>
    <property type="project" value="TreeGrafter"/>
</dbReference>
<keyword evidence="7" id="KW-0325">Glycoprotein</keyword>
<feature type="domain" description="Ig-like" evidence="12">
    <location>
        <begin position="356"/>
        <end position="420"/>
    </location>
</feature>
<dbReference type="InterPro" id="IPR003598">
    <property type="entry name" value="Ig_sub2"/>
</dbReference>
<dbReference type="PANTHER" id="PTHR11973:SF18">
    <property type="entry name" value="CELL SURFACE GLYCOPROTEIN MUC18"/>
    <property type="match status" value="1"/>
</dbReference>
<evidence type="ECO:0000256" key="1">
    <source>
        <dbReference type="ARBA" id="ARBA00004479"/>
    </source>
</evidence>
<accession>A0AAD7S761</accession>
<evidence type="ECO:0000256" key="5">
    <source>
        <dbReference type="ARBA" id="ARBA00023136"/>
    </source>
</evidence>
<keyword evidence="14" id="KW-1185">Reference proteome</keyword>
<feature type="region of interest" description="Disordered" evidence="9">
    <location>
        <begin position="613"/>
        <end position="632"/>
    </location>
</feature>
<dbReference type="Pfam" id="PF13927">
    <property type="entry name" value="Ig_3"/>
    <property type="match status" value="1"/>
</dbReference>
<dbReference type="AlphaFoldDB" id="A0AAD7S761"/>
<dbReference type="SMART" id="SM00409">
    <property type="entry name" value="IG"/>
    <property type="match status" value="4"/>
</dbReference>
<dbReference type="InterPro" id="IPR036179">
    <property type="entry name" value="Ig-like_dom_sf"/>
</dbReference>
<feature type="domain" description="Ig-like" evidence="12">
    <location>
        <begin position="21"/>
        <end position="148"/>
    </location>
</feature>
<evidence type="ECO:0000256" key="6">
    <source>
        <dbReference type="ARBA" id="ARBA00023157"/>
    </source>
</evidence>
<evidence type="ECO:0000313" key="13">
    <source>
        <dbReference type="EMBL" id="KAJ8397225.1"/>
    </source>
</evidence>
<dbReference type="SUPFAM" id="SSF48726">
    <property type="entry name" value="Immunoglobulin"/>
    <property type="match status" value="5"/>
</dbReference>
<evidence type="ECO:0000256" key="3">
    <source>
        <dbReference type="ARBA" id="ARBA00022737"/>
    </source>
</evidence>
<keyword evidence="6" id="KW-1015">Disulfide bond</keyword>
<reference evidence="13" key="1">
    <citation type="journal article" date="2023" name="Science">
        <title>Genome structures resolve the early diversification of teleost fishes.</title>
        <authorList>
            <person name="Parey E."/>
            <person name="Louis A."/>
            <person name="Montfort J."/>
            <person name="Bouchez O."/>
            <person name="Roques C."/>
            <person name="Iampietro C."/>
            <person name="Lluch J."/>
            <person name="Castinel A."/>
            <person name="Donnadieu C."/>
            <person name="Desvignes T."/>
            <person name="Floi Bucao C."/>
            <person name="Jouanno E."/>
            <person name="Wen M."/>
            <person name="Mejri S."/>
            <person name="Dirks R."/>
            <person name="Jansen H."/>
            <person name="Henkel C."/>
            <person name="Chen W.J."/>
            <person name="Zahm M."/>
            <person name="Cabau C."/>
            <person name="Klopp C."/>
            <person name="Thompson A.W."/>
            <person name="Robinson-Rechavi M."/>
            <person name="Braasch I."/>
            <person name="Lecointre G."/>
            <person name="Bobe J."/>
            <person name="Postlethwait J.H."/>
            <person name="Berthelot C."/>
            <person name="Roest Crollius H."/>
            <person name="Guiguen Y."/>
        </authorList>
    </citation>
    <scope>NUCLEOTIDE SEQUENCE</scope>
    <source>
        <strain evidence="13">NC1722</strain>
    </source>
</reference>
<dbReference type="Pfam" id="PF07686">
    <property type="entry name" value="V-set"/>
    <property type="match status" value="1"/>
</dbReference>
<keyword evidence="11" id="KW-0732">Signal</keyword>
<protein>
    <recommendedName>
        <fullName evidence="12">Ig-like domain-containing protein</fullName>
    </recommendedName>
</protein>
<dbReference type="Proteomes" id="UP001221898">
    <property type="component" value="Unassembled WGS sequence"/>
</dbReference>
<dbReference type="InterPro" id="IPR013106">
    <property type="entry name" value="Ig_V-set"/>
</dbReference>
<dbReference type="InterPro" id="IPR007110">
    <property type="entry name" value="Ig-like_dom"/>
</dbReference>
<keyword evidence="2 10" id="KW-0812">Transmembrane</keyword>
<dbReference type="PROSITE" id="PS50835">
    <property type="entry name" value="IG_LIKE"/>
    <property type="match status" value="5"/>
</dbReference>
<dbReference type="InterPro" id="IPR013783">
    <property type="entry name" value="Ig-like_fold"/>
</dbReference>
<evidence type="ECO:0000313" key="14">
    <source>
        <dbReference type="Proteomes" id="UP001221898"/>
    </source>
</evidence>
<keyword evidence="5 10" id="KW-0472">Membrane</keyword>
<dbReference type="Pfam" id="PF13895">
    <property type="entry name" value="Ig_2"/>
    <property type="match status" value="1"/>
</dbReference>
<keyword evidence="4 10" id="KW-1133">Transmembrane helix</keyword>
<feature type="transmembrane region" description="Helical" evidence="10">
    <location>
        <begin position="556"/>
        <end position="579"/>
    </location>
</feature>
<dbReference type="Pfam" id="PF08205">
    <property type="entry name" value="C2-set_2"/>
    <property type="match status" value="1"/>
</dbReference>
<evidence type="ECO:0000256" key="7">
    <source>
        <dbReference type="ARBA" id="ARBA00023180"/>
    </source>
</evidence>
<organism evidence="13 14">
    <name type="scientific">Aldrovandia affinis</name>
    <dbReference type="NCBI Taxonomy" id="143900"/>
    <lineage>
        <taxon>Eukaryota</taxon>
        <taxon>Metazoa</taxon>
        <taxon>Chordata</taxon>
        <taxon>Craniata</taxon>
        <taxon>Vertebrata</taxon>
        <taxon>Euteleostomi</taxon>
        <taxon>Actinopterygii</taxon>
        <taxon>Neopterygii</taxon>
        <taxon>Teleostei</taxon>
        <taxon>Notacanthiformes</taxon>
        <taxon>Halosauridae</taxon>
        <taxon>Aldrovandia</taxon>
    </lineage>
</organism>
<evidence type="ECO:0000259" key="12">
    <source>
        <dbReference type="PROSITE" id="PS50835"/>
    </source>
</evidence>
<dbReference type="Gene3D" id="2.60.40.10">
    <property type="entry name" value="Immunoglobulins"/>
    <property type="match status" value="5"/>
</dbReference>
<dbReference type="EMBL" id="JAINUG010000099">
    <property type="protein sequence ID" value="KAJ8397225.1"/>
    <property type="molecule type" value="Genomic_DNA"/>
</dbReference>
<evidence type="ECO:0000256" key="8">
    <source>
        <dbReference type="ARBA" id="ARBA00023319"/>
    </source>
</evidence>
<evidence type="ECO:0000256" key="11">
    <source>
        <dbReference type="SAM" id="SignalP"/>
    </source>
</evidence>
<proteinExistence type="predicted"/>
<dbReference type="PANTHER" id="PTHR11973">
    <property type="entry name" value="CELL SURFACE GLYCOPROTEIN MUC18-RELATED"/>
    <property type="match status" value="1"/>
</dbReference>
<dbReference type="GO" id="GO:0005055">
    <property type="term" value="F:laminin receptor activity"/>
    <property type="evidence" value="ECO:0007669"/>
    <property type="project" value="TreeGrafter"/>
</dbReference>
<feature type="chain" id="PRO_5042137572" description="Ig-like domain-containing protein" evidence="11">
    <location>
        <begin position="25"/>
        <end position="632"/>
    </location>
</feature>
<sequence>MAFQKNAFIFAGLYTFLATWPAWASVDVTMKDRVEASIGGKAEILCRYAFSGVPSVVIVQWFVAEKDSGRRRRIFYSNNATDVVDSGTGFTDRLNISRSSAGGDASGPGPSEDILLTVEGVRLGDEGEFICQVSGMSAGNEEGRTQLRVFDSPEPPVIEGVHSGISVNEEDPSKIAVCEARNGYPKPNITWYRDLTPLVIVKGQVNIRERVTKESSGLFTVESELQLKVSKEDKDAHFYCEVNYFVPNAVKMTESQRVNITVYYPATSVWLHRDSPDGLVKEGDTVEIQCQSDGYPQPIFAFSRENQEEDLPSEVNLLVLRDVTRSHSGTYLCRSLDLDTYEEIVGTLDLQVHHLDRAVVHPKHAVVAQGDGVTVTCNAQSSLNTNTTWFKDGAEVSVGHTLVLQNASFDTAGEYVCEVTVPSLPGLQTSGSTHIIVEGAPEIRDPEATAMEEIVEKSVNLSCEAWGYPKPVITWSSTGAKNWREVSNRATDNSAHSVVTFTVTSDLTAACNATNDIGTDTKFFNIKAIPLTTSSSRVTVTVSPYPKKVKKEGSGVIIAVIIICILLLAILGSVLYFLYKKGKLPCGRSGKQDITTEKSSKDDIIMEMKSEKSEEAVLLQGINGDKKPPNDQ</sequence>
<dbReference type="InterPro" id="IPR051116">
    <property type="entry name" value="Surface_Rcpt/Adhesion_Mol"/>
</dbReference>
<evidence type="ECO:0000256" key="2">
    <source>
        <dbReference type="ARBA" id="ARBA00022692"/>
    </source>
</evidence>
<evidence type="ECO:0000256" key="10">
    <source>
        <dbReference type="SAM" id="Phobius"/>
    </source>
</evidence>
<comment type="caution">
    <text evidence="13">The sequence shown here is derived from an EMBL/GenBank/DDBJ whole genome shotgun (WGS) entry which is preliminary data.</text>
</comment>
<gene>
    <name evidence="13" type="ORF">AAFF_G00440590</name>
</gene>
<keyword evidence="3" id="KW-0677">Repeat</keyword>
<feature type="domain" description="Ig-like" evidence="12">
    <location>
        <begin position="155"/>
        <end position="259"/>
    </location>
</feature>
<dbReference type="InterPro" id="IPR003599">
    <property type="entry name" value="Ig_sub"/>
</dbReference>
<name>A0AAD7S761_9TELE</name>
<feature type="signal peptide" evidence="11">
    <location>
        <begin position="1"/>
        <end position="24"/>
    </location>
</feature>
<feature type="domain" description="Ig-like" evidence="12">
    <location>
        <begin position="441"/>
        <end position="543"/>
    </location>
</feature>
<keyword evidence="8" id="KW-0393">Immunoglobulin domain</keyword>
<dbReference type="SMART" id="SM00408">
    <property type="entry name" value="IGc2"/>
    <property type="match status" value="5"/>
</dbReference>